<gene>
    <name evidence="5" type="ORF">BZG09_16435</name>
</gene>
<keyword evidence="3" id="KW-0804">Transcription</keyword>
<dbReference type="AlphaFoldDB" id="A0AB36JZI3"/>
<dbReference type="SMART" id="SM00342">
    <property type="entry name" value="HTH_ARAC"/>
    <property type="match status" value="1"/>
</dbReference>
<dbReference type="GO" id="GO:0043565">
    <property type="term" value="F:sequence-specific DNA binding"/>
    <property type="evidence" value="ECO:0007669"/>
    <property type="project" value="InterPro"/>
</dbReference>
<dbReference type="GO" id="GO:0003700">
    <property type="term" value="F:DNA-binding transcription factor activity"/>
    <property type="evidence" value="ECO:0007669"/>
    <property type="project" value="InterPro"/>
</dbReference>
<protein>
    <recommendedName>
        <fullName evidence="4">HTH araC/xylS-type domain-containing protein</fullName>
    </recommendedName>
</protein>
<feature type="domain" description="HTH araC/xylS-type" evidence="4">
    <location>
        <begin position="183"/>
        <end position="281"/>
    </location>
</feature>
<dbReference type="PANTHER" id="PTHR43280:SF10">
    <property type="entry name" value="REGULATORY PROTEIN POCR"/>
    <property type="match status" value="1"/>
</dbReference>
<keyword evidence="2" id="KW-0238">DNA-binding</keyword>
<dbReference type="Gene3D" id="1.10.10.60">
    <property type="entry name" value="Homeodomain-like"/>
    <property type="match status" value="2"/>
</dbReference>
<dbReference type="SUPFAM" id="SSF46689">
    <property type="entry name" value="Homeodomain-like"/>
    <property type="match status" value="2"/>
</dbReference>
<dbReference type="Pfam" id="PF07883">
    <property type="entry name" value="Cupin_2"/>
    <property type="match status" value="1"/>
</dbReference>
<dbReference type="InterPro" id="IPR013096">
    <property type="entry name" value="Cupin_2"/>
</dbReference>
<accession>A0AB36JZI3</accession>
<dbReference type="PANTHER" id="PTHR43280">
    <property type="entry name" value="ARAC-FAMILY TRANSCRIPTIONAL REGULATOR"/>
    <property type="match status" value="1"/>
</dbReference>
<proteinExistence type="predicted"/>
<evidence type="ECO:0000259" key="4">
    <source>
        <dbReference type="PROSITE" id="PS01124"/>
    </source>
</evidence>
<dbReference type="Gene3D" id="2.60.120.10">
    <property type="entry name" value="Jelly Rolls"/>
    <property type="match status" value="1"/>
</dbReference>
<dbReference type="InterPro" id="IPR009057">
    <property type="entry name" value="Homeodomain-like_sf"/>
</dbReference>
<evidence type="ECO:0000256" key="2">
    <source>
        <dbReference type="ARBA" id="ARBA00023125"/>
    </source>
</evidence>
<dbReference type="SUPFAM" id="SSF51182">
    <property type="entry name" value="RmlC-like cupins"/>
    <property type="match status" value="1"/>
</dbReference>
<keyword evidence="1" id="KW-0805">Transcription regulation</keyword>
<dbReference type="RefSeq" id="WP_077459651.1">
    <property type="nucleotide sequence ID" value="NZ_MUEO01000072.1"/>
</dbReference>
<dbReference type="EMBL" id="MUEO01000072">
    <property type="protein sequence ID" value="OOE40518.1"/>
    <property type="molecule type" value="Genomic_DNA"/>
</dbReference>
<evidence type="ECO:0000256" key="1">
    <source>
        <dbReference type="ARBA" id="ARBA00023015"/>
    </source>
</evidence>
<dbReference type="InterPro" id="IPR011051">
    <property type="entry name" value="RmlC_Cupin_sf"/>
</dbReference>
<evidence type="ECO:0000313" key="5">
    <source>
        <dbReference type="EMBL" id="OOE40518.1"/>
    </source>
</evidence>
<evidence type="ECO:0000256" key="3">
    <source>
        <dbReference type="ARBA" id="ARBA00023163"/>
    </source>
</evidence>
<dbReference type="InterPro" id="IPR018060">
    <property type="entry name" value="HTH_AraC"/>
</dbReference>
<name>A0AB36JZI3_9GAMM</name>
<comment type="caution">
    <text evidence="5">The sequence shown here is derived from an EMBL/GenBank/DDBJ whole genome shotgun (WGS) entry which is preliminary data.</text>
</comment>
<dbReference type="Proteomes" id="UP000188726">
    <property type="component" value="Unassembled WGS sequence"/>
</dbReference>
<dbReference type="PROSITE" id="PS01124">
    <property type="entry name" value="HTH_ARAC_FAMILY_2"/>
    <property type="match status" value="1"/>
</dbReference>
<reference evidence="5 6" key="1">
    <citation type="journal article" date="2017" name="Genome Announc.">
        <title>Draft Genome Sequences of Salinivibrio proteolyticus, Salinivibrio sharmensis, Salinivibrio siamensis, Salinivibrio costicola subsp. alcaliphilus, Salinivibrio costicola subsp. vallismortis, and 29 New Isolates Belonging to the Genus Salinivibrio.</title>
        <authorList>
            <person name="Lopez-Hermoso C."/>
            <person name="de la Haba R.R."/>
            <person name="Sanchez-Porro C."/>
            <person name="Bayliss S.C."/>
            <person name="Feil E.J."/>
            <person name="Ventosa A."/>
        </authorList>
    </citation>
    <scope>NUCLEOTIDE SEQUENCE [LARGE SCALE GENOMIC DNA]</scope>
    <source>
        <strain evidence="5 6">IC202</strain>
    </source>
</reference>
<dbReference type="InterPro" id="IPR014710">
    <property type="entry name" value="RmlC-like_jellyroll"/>
</dbReference>
<organism evidence="5 6">
    <name type="scientific">Salinivibrio kushneri</name>
    <dbReference type="NCBI Taxonomy" id="1908198"/>
    <lineage>
        <taxon>Bacteria</taxon>
        <taxon>Pseudomonadati</taxon>
        <taxon>Pseudomonadota</taxon>
        <taxon>Gammaproteobacteria</taxon>
        <taxon>Vibrionales</taxon>
        <taxon>Vibrionaceae</taxon>
        <taxon>Salinivibrio</taxon>
    </lineage>
</organism>
<evidence type="ECO:0000313" key="6">
    <source>
        <dbReference type="Proteomes" id="UP000188726"/>
    </source>
</evidence>
<sequence length="312" mass="36281">MHSFQSSISHDNGFKHHKKSCELIEFNSNYLNIFAAEVRHCEPHWHEAPELIYVLSGAFEVTANQSLITIKKGDFLYLGPDIIHSLEQTCPRSTLITWQFSQRLFDAMHKAPNSHLQLDSFHPGYGQLHHLFFAHLKSLSNDITSPFERLAKVYNILSKIDECSEEKETCDTRFQTRESSIIRESMKFINCNFKNKITVTALARRANLSYFHFSRLFKKVSGYTATEYISMVRVNMAKPLLKNINIPITEVSQTVGFNEHRLMNMAFKKYSNETPSEYRKRFLSDPDWRQASSDLNTYPNKPLKIKDVFNIV</sequence>
<dbReference type="Pfam" id="PF12833">
    <property type="entry name" value="HTH_18"/>
    <property type="match status" value="1"/>
</dbReference>